<reference evidence="3 4" key="1">
    <citation type="submission" date="2019-07" db="EMBL/GenBank/DDBJ databases">
        <title>New species of Amycolatopsis and Streptomyces.</title>
        <authorList>
            <person name="Duangmal K."/>
            <person name="Teo W.F.A."/>
            <person name="Lipun K."/>
        </authorList>
    </citation>
    <scope>NUCLEOTIDE SEQUENCE [LARGE SCALE GENOMIC DNA]</scope>
    <source>
        <strain evidence="3 4">TISTR 2346</strain>
    </source>
</reference>
<evidence type="ECO:0000256" key="1">
    <source>
        <dbReference type="SAM" id="Phobius"/>
    </source>
</evidence>
<keyword evidence="1" id="KW-0472">Membrane</keyword>
<dbReference type="OrthoDB" id="3505460at2"/>
<dbReference type="EMBL" id="VJZE01000042">
    <property type="protein sequence ID" value="MPY40089.1"/>
    <property type="molecule type" value="Genomic_DNA"/>
</dbReference>
<name>A0A5N8VYS1_9ACTN</name>
<feature type="transmembrane region" description="Helical" evidence="1">
    <location>
        <begin position="23"/>
        <end position="40"/>
    </location>
</feature>
<dbReference type="RefSeq" id="WP_152782211.1">
    <property type="nucleotide sequence ID" value="NZ_BAABEQ010000065.1"/>
</dbReference>
<comment type="caution">
    <text evidence="3">The sequence shown here is derived from an EMBL/GenBank/DDBJ whole genome shotgun (WGS) entry which is preliminary data.</text>
</comment>
<keyword evidence="1" id="KW-1133">Transmembrane helix</keyword>
<dbReference type="InterPro" id="IPR049244">
    <property type="entry name" value="DUF6879"/>
</dbReference>
<accession>A0A5N8VYS1</accession>
<keyword evidence="4" id="KW-1185">Reference proteome</keyword>
<keyword evidence="1" id="KW-0812">Transmembrane</keyword>
<feature type="domain" description="DUF6879" evidence="2">
    <location>
        <begin position="214"/>
        <end position="323"/>
    </location>
</feature>
<proteinExistence type="predicted"/>
<gene>
    <name evidence="3" type="ORF">FNH04_09245</name>
</gene>
<protein>
    <recommendedName>
        <fullName evidence="2">DUF6879 domain-containing protein</fullName>
    </recommendedName>
</protein>
<sequence>MTGAQGATTTNPGRPEGIRVPPLLLKILITALVTILAYVLTNAIDEKQGEMWKLTVSLVIGGSALIVQYLVDFERRLGQMETGQINRVREMKESLADHHRGMTELVDDRFARISEATELFSDVDSSVLRSDGVTSLARSATKVGRLNNELVNTFAGKEIDRLATLLENLSNRNADCSGENHDWLIDVTECIKHSLDAISTSVDRDFWNSEPAGRYLEAQSDAIERGVKIRRLFLVNTPDDIDEMLTKICEDQNLLGIDAHIVALSELPHRARLGTKNDFIVFDEELVYKMGQDTQDVVDRTILDARPAEIRECLRRFNGFWAATQNLTMGGGEPAPRTTPPS</sequence>
<dbReference type="Pfam" id="PF21806">
    <property type="entry name" value="DUF6879"/>
    <property type="match status" value="1"/>
</dbReference>
<dbReference type="AlphaFoldDB" id="A0A5N8VYS1"/>
<organism evidence="3 4">
    <name type="scientific">Streptomyces phyllanthi</name>
    <dbReference type="NCBI Taxonomy" id="1803180"/>
    <lineage>
        <taxon>Bacteria</taxon>
        <taxon>Bacillati</taxon>
        <taxon>Actinomycetota</taxon>
        <taxon>Actinomycetes</taxon>
        <taxon>Kitasatosporales</taxon>
        <taxon>Streptomycetaceae</taxon>
        <taxon>Streptomyces</taxon>
    </lineage>
</organism>
<evidence type="ECO:0000313" key="3">
    <source>
        <dbReference type="EMBL" id="MPY40089.1"/>
    </source>
</evidence>
<feature type="transmembrane region" description="Helical" evidence="1">
    <location>
        <begin position="52"/>
        <end position="71"/>
    </location>
</feature>
<evidence type="ECO:0000313" key="4">
    <source>
        <dbReference type="Proteomes" id="UP000326979"/>
    </source>
</evidence>
<evidence type="ECO:0000259" key="2">
    <source>
        <dbReference type="Pfam" id="PF21806"/>
    </source>
</evidence>
<dbReference type="Proteomes" id="UP000326979">
    <property type="component" value="Unassembled WGS sequence"/>
</dbReference>